<dbReference type="AlphaFoldDB" id="A0A845HBH2"/>
<reference evidence="2 3" key="1">
    <citation type="submission" date="2019-12" db="EMBL/GenBank/DDBJ databases">
        <title>Novel species isolated from a subtropical stream in China.</title>
        <authorList>
            <person name="Lu H."/>
        </authorList>
    </citation>
    <scope>NUCLEOTIDE SEQUENCE [LARGE SCALE GENOMIC DNA]</scope>
    <source>
        <strain evidence="2 3">FT107W</strain>
    </source>
</reference>
<dbReference type="RefSeq" id="WP_161088853.1">
    <property type="nucleotide sequence ID" value="NZ_WWCV01000006.1"/>
</dbReference>
<comment type="caution">
    <text evidence="2">The sequence shown here is derived from an EMBL/GenBank/DDBJ whole genome shotgun (WGS) entry which is preliminary data.</text>
</comment>
<protein>
    <submittedName>
        <fullName evidence="2">DUF2628 domain-containing protein</fullName>
    </submittedName>
</protein>
<dbReference type="Pfam" id="PF10947">
    <property type="entry name" value="DUF2628"/>
    <property type="match status" value="1"/>
</dbReference>
<keyword evidence="1" id="KW-1133">Transmembrane helix</keyword>
<organism evidence="2 3">
    <name type="scientific">Duganella vulcania</name>
    <dbReference type="NCBI Taxonomy" id="2692166"/>
    <lineage>
        <taxon>Bacteria</taxon>
        <taxon>Pseudomonadati</taxon>
        <taxon>Pseudomonadota</taxon>
        <taxon>Betaproteobacteria</taxon>
        <taxon>Burkholderiales</taxon>
        <taxon>Oxalobacteraceae</taxon>
        <taxon>Telluria group</taxon>
        <taxon>Duganella</taxon>
    </lineage>
</organism>
<keyword evidence="3" id="KW-1185">Reference proteome</keyword>
<gene>
    <name evidence="2" type="ORF">GTP81_04995</name>
</gene>
<evidence type="ECO:0000313" key="2">
    <source>
        <dbReference type="EMBL" id="MYN16101.1"/>
    </source>
</evidence>
<dbReference type="InterPro" id="IPR024399">
    <property type="entry name" value="DUF2628"/>
</dbReference>
<evidence type="ECO:0000256" key="1">
    <source>
        <dbReference type="SAM" id="Phobius"/>
    </source>
</evidence>
<dbReference type="Proteomes" id="UP000484875">
    <property type="component" value="Unassembled WGS sequence"/>
</dbReference>
<accession>A0A845HBH2</accession>
<sequence length="139" mass="15862">MKHDHCLKETTVDDCKTAGTSLPSDLPQIWRIRFDLIEQAGGPSLPRKNKLTRGERTRTLFNVWGLLFGPLYYLVKGMWRKALLFWLPSLLLVLIEVAIPDIDLGPLDRGVGLATAVLCALRANIDYYKKMVLHDNGWW</sequence>
<keyword evidence="1" id="KW-0812">Transmembrane</keyword>
<dbReference type="EMBL" id="WWCV01000006">
    <property type="protein sequence ID" value="MYN16101.1"/>
    <property type="molecule type" value="Genomic_DNA"/>
</dbReference>
<name>A0A845HBH2_9BURK</name>
<keyword evidence="1" id="KW-0472">Membrane</keyword>
<feature type="transmembrane region" description="Helical" evidence="1">
    <location>
        <begin position="81"/>
        <end position="99"/>
    </location>
</feature>
<proteinExistence type="predicted"/>
<evidence type="ECO:0000313" key="3">
    <source>
        <dbReference type="Proteomes" id="UP000484875"/>
    </source>
</evidence>